<dbReference type="InterPro" id="IPR038282">
    <property type="entry name" value="DUF2267_sf"/>
</dbReference>
<sequence>MCMSRDLNHSLHATQDWIGDLARRLRWHDREQVYQVLMAALHALRDCLDRDQAVYMGAQLPAVLRGFYYEGWRPGRRALIRNRNSFLDRVHDGVHRNPAVDPEEVARSVLAQFADRLRAVGVEDPKASIPGVLQNIWPA</sequence>
<proteinExistence type="predicted"/>
<name>M5AMZ3_RHILI</name>
<dbReference type="Pfam" id="PF10025">
    <property type="entry name" value="DUF2267"/>
    <property type="match status" value="1"/>
</dbReference>
<organism evidence="1">
    <name type="scientific">Rhizobium loti</name>
    <name type="common">Mesorhizobium loti</name>
    <dbReference type="NCBI Taxonomy" id="381"/>
    <lineage>
        <taxon>Bacteria</taxon>
        <taxon>Pseudomonadati</taxon>
        <taxon>Pseudomonadota</taxon>
        <taxon>Alphaproteobacteria</taxon>
        <taxon>Hyphomicrobiales</taxon>
        <taxon>Phyllobacteriaceae</taxon>
        <taxon>Mesorhizobium</taxon>
    </lineage>
</organism>
<evidence type="ECO:0000313" key="1">
    <source>
        <dbReference type="EMBL" id="BAN09767.1"/>
    </source>
</evidence>
<dbReference type="InterPro" id="IPR018727">
    <property type="entry name" value="DUF2267"/>
</dbReference>
<accession>M5AMZ3</accession>
<dbReference type="Gene3D" id="1.10.490.110">
    <property type="entry name" value="Uncharacterized conserved protein DUF2267"/>
    <property type="match status" value="1"/>
</dbReference>
<protein>
    <submittedName>
        <fullName evidence="1">Uncharacterized protein</fullName>
    </submittedName>
</protein>
<reference evidence="1" key="1">
    <citation type="submission" date="2012-10" db="EMBL/GenBank/DDBJ databases">
        <authorList>
            <person name="Maita H."/>
            <person name="Sato S."/>
        </authorList>
    </citation>
    <scope>NUCLEOTIDE SEQUENCE</scope>
    <source>
        <strain evidence="1">NZP2037</strain>
    </source>
</reference>
<dbReference type="EMBL" id="AP012557">
    <property type="protein sequence ID" value="BAN09767.1"/>
    <property type="molecule type" value="Genomic_DNA"/>
</dbReference>
<reference evidence="1" key="2">
    <citation type="journal article" date="2013" name="Microbes Environ.">
        <title>Commonalities and Differences among Symbiosis Islands of Three Mesorhizobium loti Strains.</title>
        <authorList>
            <person name="Kasai-Maita H."/>
            <person name="Hirakawa H."/>
            <person name="Nakamura Y."/>
            <person name="Kaneko T."/>
            <person name="Miki K."/>
            <person name="Maruya J."/>
            <person name="Okazaki S."/>
            <person name="Tabata S."/>
            <person name="Saeki K."/>
            <person name="Sato S."/>
        </authorList>
    </citation>
    <scope>NUCLEOTIDE SEQUENCE</scope>
    <source>
        <strain evidence="1">NZP2037</strain>
    </source>
</reference>
<dbReference type="OrthoDB" id="20942at2"/>
<dbReference type="AlphaFoldDB" id="M5AMZ3"/>